<name>A0A8A1MEV6_AJECA</name>
<comment type="similarity">
    <text evidence="10">Belongs to the RBR family. RNF14 subfamily.</text>
</comment>
<dbReference type="Pfam" id="PF01485">
    <property type="entry name" value="IBR"/>
    <property type="match status" value="1"/>
</dbReference>
<dbReference type="Pfam" id="PF05773">
    <property type="entry name" value="RWD"/>
    <property type="match status" value="1"/>
</dbReference>
<dbReference type="Proteomes" id="UP000663671">
    <property type="component" value="Chromosome 1"/>
</dbReference>
<dbReference type="CDD" id="cd23134">
    <property type="entry name" value="RING-HC_ITT1-like"/>
    <property type="match status" value="1"/>
</dbReference>
<dbReference type="InterPro" id="IPR044066">
    <property type="entry name" value="TRIAD_supradom"/>
</dbReference>
<dbReference type="SUPFAM" id="SSF54495">
    <property type="entry name" value="UBC-like"/>
    <property type="match status" value="1"/>
</dbReference>
<feature type="compositionally biased region" description="Basic and acidic residues" evidence="12">
    <location>
        <begin position="65"/>
        <end position="76"/>
    </location>
</feature>
<dbReference type="InterPro" id="IPR017907">
    <property type="entry name" value="Znf_RING_CS"/>
</dbReference>
<evidence type="ECO:0000256" key="7">
    <source>
        <dbReference type="ARBA" id="ARBA00022771"/>
    </source>
</evidence>
<dbReference type="GO" id="GO:0016567">
    <property type="term" value="P:protein ubiquitination"/>
    <property type="evidence" value="ECO:0007669"/>
    <property type="project" value="InterPro"/>
</dbReference>
<dbReference type="SMART" id="SM00591">
    <property type="entry name" value="RWD"/>
    <property type="match status" value="1"/>
</dbReference>
<evidence type="ECO:0000259" key="15">
    <source>
        <dbReference type="PROSITE" id="PS51873"/>
    </source>
</evidence>
<feature type="compositionally biased region" description="Polar residues" evidence="12">
    <location>
        <begin position="516"/>
        <end position="530"/>
    </location>
</feature>
<dbReference type="PROSITE" id="PS50089">
    <property type="entry name" value="ZF_RING_2"/>
    <property type="match status" value="1"/>
</dbReference>
<evidence type="ECO:0000259" key="13">
    <source>
        <dbReference type="PROSITE" id="PS50089"/>
    </source>
</evidence>
<feature type="compositionally biased region" description="Acidic residues" evidence="12">
    <location>
        <begin position="336"/>
        <end position="346"/>
    </location>
</feature>
<dbReference type="Gene3D" id="3.10.110.10">
    <property type="entry name" value="Ubiquitin Conjugating Enzyme"/>
    <property type="match status" value="1"/>
</dbReference>
<evidence type="ECO:0000256" key="2">
    <source>
        <dbReference type="ARBA" id="ARBA00004906"/>
    </source>
</evidence>
<dbReference type="InterPro" id="IPR031127">
    <property type="entry name" value="E3_UB_ligase_RBR"/>
</dbReference>
<dbReference type="InterPro" id="IPR006575">
    <property type="entry name" value="RWD_dom"/>
</dbReference>
<evidence type="ECO:0000256" key="8">
    <source>
        <dbReference type="ARBA" id="ARBA00022786"/>
    </source>
</evidence>
<evidence type="ECO:0000256" key="5">
    <source>
        <dbReference type="ARBA" id="ARBA00022723"/>
    </source>
</evidence>
<organism evidence="16 17">
    <name type="scientific">Ajellomyces capsulatus</name>
    <name type="common">Darling's disease fungus</name>
    <name type="synonym">Histoplasma capsulatum</name>
    <dbReference type="NCBI Taxonomy" id="5037"/>
    <lineage>
        <taxon>Eukaryota</taxon>
        <taxon>Fungi</taxon>
        <taxon>Dikarya</taxon>
        <taxon>Ascomycota</taxon>
        <taxon>Pezizomycotina</taxon>
        <taxon>Eurotiomycetes</taxon>
        <taxon>Eurotiomycetidae</taxon>
        <taxon>Onygenales</taxon>
        <taxon>Ajellomycetaceae</taxon>
        <taxon>Histoplasma</taxon>
    </lineage>
</organism>
<dbReference type="VEuPathDB" id="FungiDB:I7I51_00270"/>
<accession>A0A8A1MEV6</accession>
<dbReference type="SMART" id="SM00647">
    <property type="entry name" value="IBR"/>
    <property type="match status" value="2"/>
</dbReference>
<dbReference type="GO" id="GO:0008270">
    <property type="term" value="F:zinc ion binding"/>
    <property type="evidence" value="ECO:0007669"/>
    <property type="project" value="UniProtKB-KW"/>
</dbReference>
<dbReference type="InterPro" id="IPR013083">
    <property type="entry name" value="Znf_RING/FYVE/PHD"/>
</dbReference>
<feature type="region of interest" description="Disordered" evidence="12">
    <location>
        <begin position="515"/>
        <end position="575"/>
    </location>
</feature>
<dbReference type="InterPro" id="IPR047548">
    <property type="entry name" value="Rcat_RBR_RNF14"/>
</dbReference>
<dbReference type="PROSITE" id="PS51873">
    <property type="entry name" value="TRIAD"/>
    <property type="match status" value="1"/>
</dbReference>
<gene>
    <name evidence="16" type="ORF">I7I51_00270</name>
</gene>
<dbReference type="InterPro" id="IPR054694">
    <property type="entry name" value="Parkin-like_IBR"/>
</dbReference>
<dbReference type="PANTHER" id="PTHR11685">
    <property type="entry name" value="RBR FAMILY RING FINGER AND IBR DOMAIN-CONTAINING"/>
    <property type="match status" value="1"/>
</dbReference>
<feature type="region of interest" description="Disordered" evidence="12">
    <location>
        <begin position="336"/>
        <end position="360"/>
    </location>
</feature>
<dbReference type="OrthoDB" id="1431934at2759"/>
<evidence type="ECO:0000256" key="3">
    <source>
        <dbReference type="ARBA" id="ARBA00012251"/>
    </source>
</evidence>
<dbReference type="InterPro" id="IPR002867">
    <property type="entry name" value="IBR_dom"/>
</dbReference>
<keyword evidence="4" id="KW-0808">Transferase</keyword>
<dbReference type="Gene3D" id="1.20.120.1750">
    <property type="match status" value="1"/>
</dbReference>
<dbReference type="CDD" id="cd20354">
    <property type="entry name" value="Rcat_RBR_RNF14"/>
    <property type="match status" value="1"/>
</dbReference>
<dbReference type="EC" id="2.3.2.31" evidence="3"/>
<dbReference type="Pfam" id="PF22605">
    <property type="entry name" value="IBR_2"/>
    <property type="match status" value="1"/>
</dbReference>
<dbReference type="InterPro" id="IPR001841">
    <property type="entry name" value="Znf_RING"/>
</dbReference>
<keyword evidence="7 11" id="KW-0863">Zinc-finger</keyword>
<dbReference type="SUPFAM" id="SSF57850">
    <property type="entry name" value="RING/U-box"/>
    <property type="match status" value="2"/>
</dbReference>
<evidence type="ECO:0000256" key="11">
    <source>
        <dbReference type="PROSITE-ProRule" id="PRU00175"/>
    </source>
</evidence>
<feature type="domain" description="RING-type" evidence="13">
    <location>
        <begin position="196"/>
        <end position="230"/>
    </location>
</feature>
<evidence type="ECO:0000259" key="14">
    <source>
        <dbReference type="PROSITE" id="PS50908"/>
    </source>
</evidence>
<dbReference type="EMBL" id="CP069114">
    <property type="protein sequence ID" value="QSS63213.1"/>
    <property type="molecule type" value="Genomic_DNA"/>
</dbReference>
<sequence>MDDLCEDERAVELSSIAAIYPEIVIDAGSKFRASLELPISPRSPLKVIFLRPQPSLPSPPASLSAREDGDALHNDSEEVEPCSLSHLPPLRLEIELPDGYPRLSPPRFSITTNPEWLPPSKVAELVTCGKKLWEECGMDVIIFAYIDHLQQLGERSFDLSTDPELPVILSRDLKVALMDFDMQSRRQKFEQETFECGVCLEPKKGVNCHRMLLCSHVFCVSCLQGFYNACIKEGDVGKVKCLAPNCGRDPENGPQDGPVGHGAPGRLRKKGRTLNPSELLQIPLDQEVVQRYVHFKRKRKLESDKTTIYCPRQWCQGAARSKRHAKPDSINAEMELSDNEDDEDDESSRLPFDPLGTEDQLPPMSERLSVCEDCSYAFCCVCKKGWHGELAFCYPRRAADLSAAEKASEEYIKTYTAPCPTCDTRCQKSMGCNHMICFKCNTHFCYLCSSWLFESNPYSHFNDPKGSCYMRLWELEEGHDSGPGGPDWNLAAAQMQAEVDSDDDSEDLEQEIAAETGNNGQGANNYNWGRNQRPPPPAHAPPNAARFRAPPPAPVPPGAHANQQNGRRPDDAARAAAAERQLQVQAMAEARALQHNPPNALPPLRQMAGLQRFLELVQNDQEDEWDSDELDF</sequence>
<proteinExistence type="inferred from homology"/>
<evidence type="ECO:0000313" key="17">
    <source>
        <dbReference type="Proteomes" id="UP000663671"/>
    </source>
</evidence>
<evidence type="ECO:0000256" key="9">
    <source>
        <dbReference type="ARBA" id="ARBA00022833"/>
    </source>
</evidence>
<dbReference type="GO" id="GO:0061630">
    <property type="term" value="F:ubiquitin protein ligase activity"/>
    <property type="evidence" value="ECO:0007669"/>
    <property type="project" value="UniProtKB-EC"/>
</dbReference>
<protein>
    <recommendedName>
        <fullName evidence="3">RBR-type E3 ubiquitin transferase</fullName>
        <ecNumber evidence="3">2.3.2.31</ecNumber>
    </recommendedName>
</protein>
<evidence type="ECO:0000256" key="1">
    <source>
        <dbReference type="ARBA" id="ARBA00001798"/>
    </source>
</evidence>
<dbReference type="FunFam" id="3.30.40.10:FF:000416">
    <property type="entry name" value="RBR-type E3 ubiquitin transferase"/>
    <property type="match status" value="1"/>
</dbReference>
<reference evidence="16" key="1">
    <citation type="submission" date="2021-01" db="EMBL/GenBank/DDBJ databases">
        <title>Chromosome-level genome assembly of a human fungal pathogen reveals clustering of transcriptionally co-regulated genes.</title>
        <authorList>
            <person name="Voorhies M."/>
            <person name="Cohen S."/>
            <person name="Shea T.P."/>
            <person name="Petrus S."/>
            <person name="Munoz J.F."/>
            <person name="Poplawski S."/>
            <person name="Goldman W.E."/>
            <person name="Michael T."/>
            <person name="Cuomo C.A."/>
            <person name="Sil A."/>
            <person name="Beyhan S."/>
        </authorList>
    </citation>
    <scope>NUCLEOTIDE SEQUENCE</scope>
    <source>
        <strain evidence="16">WU24</strain>
    </source>
</reference>
<feature type="domain" description="RING-type" evidence="15">
    <location>
        <begin position="192"/>
        <end position="472"/>
    </location>
</feature>
<comment type="catalytic activity">
    <reaction evidence="1">
        <text>[E2 ubiquitin-conjugating enzyme]-S-ubiquitinyl-L-cysteine + [acceptor protein]-L-lysine = [E2 ubiquitin-conjugating enzyme]-L-cysteine + [acceptor protein]-N(6)-ubiquitinyl-L-lysine.</text>
        <dbReference type="EC" id="2.3.2.31"/>
    </reaction>
</comment>
<comment type="pathway">
    <text evidence="2">Protein modification; protein ubiquitination.</text>
</comment>
<feature type="domain" description="RWD" evidence="14">
    <location>
        <begin position="11"/>
        <end position="156"/>
    </location>
</feature>
<evidence type="ECO:0000256" key="10">
    <source>
        <dbReference type="ARBA" id="ARBA00044508"/>
    </source>
</evidence>
<evidence type="ECO:0000256" key="6">
    <source>
        <dbReference type="ARBA" id="ARBA00022737"/>
    </source>
</evidence>
<evidence type="ECO:0000313" key="16">
    <source>
        <dbReference type="EMBL" id="QSS63213.1"/>
    </source>
</evidence>
<keyword evidence="9" id="KW-0862">Zinc</keyword>
<evidence type="ECO:0000256" key="4">
    <source>
        <dbReference type="ARBA" id="ARBA00022679"/>
    </source>
</evidence>
<dbReference type="PROSITE" id="PS00518">
    <property type="entry name" value="ZF_RING_1"/>
    <property type="match status" value="1"/>
</dbReference>
<dbReference type="PROSITE" id="PS50908">
    <property type="entry name" value="RWD"/>
    <property type="match status" value="1"/>
</dbReference>
<feature type="region of interest" description="Disordered" evidence="12">
    <location>
        <begin position="250"/>
        <end position="271"/>
    </location>
</feature>
<evidence type="ECO:0000256" key="12">
    <source>
        <dbReference type="SAM" id="MobiDB-lite"/>
    </source>
</evidence>
<dbReference type="InterPro" id="IPR016135">
    <property type="entry name" value="UBQ-conjugating_enzyme/RWD"/>
</dbReference>
<feature type="region of interest" description="Disordered" evidence="12">
    <location>
        <begin position="57"/>
        <end position="78"/>
    </location>
</feature>
<dbReference type="AlphaFoldDB" id="A0A8A1MEV6"/>
<keyword evidence="6" id="KW-0677">Repeat</keyword>
<keyword evidence="8" id="KW-0833">Ubl conjugation pathway</keyword>
<dbReference type="Gene3D" id="3.30.40.10">
    <property type="entry name" value="Zinc/RING finger domain, C3HC4 (zinc finger)"/>
    <property type="match status" value="1"/>
</dbReference>
<keyword evidence="5" id="KW-0479">Metal-binding</keyword>
<dbReference type="CDD" id="cd23820">
    <property type="entry name" value="RWD_RNF14"/>
    <property type="match status" value="1"/>
</dbReference>